<dbReference type="Pfam" id="PF00656">
    <property type="entry name" value="Peptidase_C14"/>
    <property type="match status" value="1"/>
</dbReference>
<keyword evidence="4" id="KW-1185">Reference proteome</keyword>
<reference evidence="4" key="1">
    <citation type="journal article" date="2012" name="Science">
        <title>The Paleozoic origin of enzymatic lignin decomposition reconstructed from 31 fungal genomes.</title>
        <authorList>
            <person name="Floudas D."/>
            <person name="Binder M."/>
            <person name="Riley R."/>
            <person name="Barry K."/>
            <person name="Blanchette R.A."/>
            <person name="Henrissat B."/>
            <person name="Martinez A.T."/>
            <person name="Otillar R."/>
            <person name="Spatafora J.W."/>
            <person name="Yadav J.S."/>
            <person name="Aerts A."/>
            <person name="Benoit I."/>
            <person name="Boyd A."/>
            <person name="Carlson A."/>
            <person name="Copeland A."/>
            <person name="Coutinho P.M."/>
            <person name="de Vries R.P."/>
            <person name="Ferreira P."/>
            <person name="Findley K."/>
            <person name="Foster B."/>
            <person name="Gaskell J."/>
            <person name="Glotzer D."/>
            <person name="Gorecki P."/>
            <person name="Heitman J."/>
            <person name="Hesse C."/>
            <person name="Hori C."/>
            <person name="Igarashi K."/>
            <person name="Jurgens J.A."/>
            <person name="Kallen N."/>
            <person name="Kersten P."/>
            <person name="Kohler A."/>
            <person name="Kuees U."/>
            <person name="Kumar T.K.A."/>
            <person name="Kuo A."/>
            <person name="LaButti K."/>
            <person name="Larrondo L.F."/>
            <person name="Lindquist E."/>
            <person name="Ling A."/>
            <person name="Lombard V."/>
            <person name="Lucas S."/>
            <person name="Lundell T."/>
            <person name="Martin R."/>
            <person name="McLaughlin D.J."/>
            <person name="Morgenstern I."/>
            <person name="Morin E."/>
            <person name="Murat C."/>
            <person name="Nagy L.G."/>
            <person name="Nolan M."/>
            <person name="Ohm R.A."/>
            <person name="Patyshakuliyeva A."/>
            <person name="Rokas A."/>
            <person name="Ruiz-Duenas F.J."/>
            <person name="Sabat G."/>
            <person name="Salamov A."/>
            <person name="Samejima M."/>
            <person name="Schmutz J."/>
            <person name="Slot J.C."/>
            <person name="St John F."/>
            <person name="Stenlid J."/>
            <person name="Sun H."/>
            <person name="Sun S."/>
            <person name="Syed K."/>
            <person name="Tsang A."/>
            <person name="Wiebenga A."/>
            <person name="Young D."/>
            <person name="Pisabarro A."/>
            <person name="Eastwood D.C."/>
            <person name="Martin F."/>
            <person name="Cullen D."/>
            <person name="Grigoriev I.V."/>
            <person name="Hibbett D.S."/>
        </authorList>
    </citation>
    <scope>NUCLEOTIDE SEQUENCE [LARGE SCALE GENOMIC DNA]</scope>
    <source>
        <strain evidence="4">RWD-64-598 SS2</strain>
    </source>
</reference>
<evidence type="ECO:0000256" key="1">
    <source>
        <dbReference type="ARBA" id="ARBA00009005"/>
    </source>
</evidence>
<evidence type="ECO:0000259" key="2">
    <source>
        <dbReference type="Pfam" id="PF00656"/>
    </source>
</evidence>
<dbReference type="RefSeq" id="XP_007771461.1">
    <property type="nucleotide sequence ID" value="XM_007773271.1"/>
</dbReference>
<gene>
    <name evidence="3" type="ORF">CONPUDRAFT_138708</name>
</gene>
<dbReference type="Gene3D" id="3.40.50.12660">
    <property type="match status" value="2"/>
</dbReference>
<proteinExistence type="inferred from homology"/>
<dbReference type="InterPro" id="IPR050452">
    <property type="entry name" value="Metacaspase"/>
</dbReference>
<name>A0A5M3MI12_CONPW</name>
<dbReference type="InterPro" id="IPR011600">
    <property type="entry name" value="Pept_C14_caspase"/>
</dbReference>
<dbReference type="OrthoDB" id="3223806at2759"/>
<evidence type="ECO:0000313" key="4">
    <source>
        <dbReference type="Proteomes" id="UP000053558"/>
    </source>
</evidence>
<comment type="similarity">
    <text evidence="1">Belongs to the peptidase C14B family.</text>
</comment>
<dbReference type="EMBL" id="JH711582">
    <property type="protein sequence ID" value="EIW78424.1"/>
    <property type="molecule type" value="Genomic_DNA"/>
</dbReference>
<comment type="caution">
    <text evidence="3">The sequence shown here is derived from an EMBL/GenBank/DDBJ whole genome shotgun (WGS) entry which is preliminary data.</text>
</comment>
<feature type="domain" description="Peptidase C14 caspase" evidence="2">
    <location>
        <begin position="2"/>
        <end position="346"/>
    </location>
</feature>
<dbReference type="KEGG" id="cput:CONPUDRAFT_138708"/>
<dbReference type="GO" id="GO:0004197">
    <property type="term" value="F:cysteine-type endopeptidase activity"/>
    <property type="evidence" value="ECO:0007669"/>
    <property type="project" value="InterPro"/>
</dbReference>
<dbReference type="AlphaFoldDB" id="A0A5M3MI12"/>
<dbReference type="PANTHER" id="PTHR48104:SF30">
    <property type="entry name" value="METACASPASE-1"/>
    <property type="match status" value="1"/>
</dbReference>
<dbReference type="GeneID" id="19201243"/>
<evidence type="ECO:0000313" key="3">
    <source>
        <dbReference type="EMBL" id="EIW78424.1"/>
    </source>
</evidence>
<sequence>MKQLLIDQYEYREEDIVVMMDDDSTGDPLWPTRENILREVRLLAEGASYLDRRFLYFTGHGTNSICDHQSEVDMLDEAIVDGCGVKVIDNDLHDALCGRLSVGPDVIALFDCCHSATILDLPHVRCNELSPRLSPMDMPRSPIMQPLTNMALDSPRSTLRLLQSPTTVSITVPALGDQFILGPKRVVKKCNNRSIRKTVSRFVPETLCELLRSPKLTSAIVTASLLLTAPAIAAPWGAPSRSKRAALGLLRSSFIAVYMAQSLFVHVLKKKKSMECRGGCTSPRRIDKPSVLKVCISACRDHERAWEDHIENESFTTFFIDALRNKPDLTYEDLLLNVRHRVRDLTRRRLEDNDGPRDDPDQRPVLGSFYKLDLKQPFYL</sequence>
<dbReference type="Proteomes" id="UP000053558">
    <property type="component" value="Unassembled WGS sequence"/>
</dbReference>
<accession>A0A5M3MI12</accession>
<organism evidence="3 4">
    <name type="scientific">Coniophora puteana (strain RWD-64-598)</name>
    <name type="common">Brown rot fungus</name>
    <dbReference type="NCBI Taxonomy" id="741705"/>
    <lineage>
        <taxon>Eukaryota</taxon>
        <taxon>Fungi</taxon>
        <taxon>Dikarya</taxon>
        <taxon>Basidiomycota</taxon>
        <taxon>Agaricomycotina</taxon>
        <taxon>Agaricomycetes</taxon>
        <taxon>Agaricomycetidae</taxon>
        <taxon>Boletales</taxon>
        <taxon>Coniophorineae</taxon>
        <taxon>Coniophoraceae</taxon>
        <taxon>Coniophora</taxon>
    </lineage>
</organism>
<dbReference type="OMA" id="ITMELLM"/>
<dbReference type="GO" id="GO:0006508">
    <property type="term" value="P:proteolysis"/>
    <property type="evidence" value="ECO:0007669"/>
    <property type="project" value="InterPro"/>
</dbReference>
<protein>
    <recommendedName>
        <fullName evidence="2">Peptidase C14 caspase domain-containing protein</fullName>
    </recommendedName>
</protein>
<dbReference type="PANTHER" id="PTHR48104">
    <property type="entry name" value="METACASPASE-4"/>
    <property type="match status" value="1"/>
</dbReference>
<dbReference type="GO" id="GO:0005737">
    <property type="term" value="C:cytoplasm"/>
    <property type="evidence" value="ECO:0007669"/>
    <property type="project" value="TreeGrafter"/>
</dbReference>